<reference evidence="8" key="2">
    <citation type="submission" date="2020-11" db="EMBL/GenBank/DDBJ databases">
        <authorList>
            <person name="McCartney M.A."/>
            <person name="Auch B."/>
            <person name="Kono T."/>
            <person name="Mallez S."/>
            <person name="Becker A."/>
            <person name="Gohl D.M."/>
            <person name="Silverstein K.A.T."/>
            <person name="Koren S."/>
            <person name="Bechman K.B."/>
            <person name="Herman A."/>
            <person name="Abrahante J.E."/>
            <person name="Garbe J."/>
        </authorList>
    </citation>
    <scope>NUCLEOTIDE SEQUENCE</scope>
    <source>
        <strain evidence="8">Duluth1</strain>
        <tissue evidence="8">Whole animal</tissue>
    </source>
</reference>
<keyword evidence="4" id="KW-0472">Membrane</keyword>
<proteinExistence type="predicted"/>
<evidence type="ECO:0000259" key="7">
    <source>
        <dbReference type="PROSITE" id="PS50221"/>
    </source>
</evidence>
<comment type="subcellular location">
    <subcellularLocation>
        <location evidence="1">Membrane</location>
    </subcellularLocation>
</comment>
<dbReference type="PANTHER" id="PTHR45813">
    <property type="entry name" value="IG-LIKE DOMAIN-CONTAINING PROTEIN"/>
    <property type="match status" value="1"/>
</dbReference>
<evidence type="ECO:0000256" key="6">
    <source>
        <dbReference type="ARBA" id="ARBA00023180"/>
    </source>
</evidence>
<keyword evidence="9" id="KW-1185">Reference proteome</keyword>
<dbReference type="Gene3D" id="2.60.220.50">
    <property type="match status" value="1"/>
</dbReference>
<comment type="caution">
    <text evidence="8">The sequence shown here is derived from an EMBL/GenBank/DDBJ whole genome shotgun (WGS) entry which is preliminary data.</text>
</comment>
<dbReference type="InterPro" id="IPR057244">
    <property type="entry name" value="GAIN_B"/>
</dbReference>
<keyword evidence="5" id="KW-1015">Disulfide bond</keyword>
<feature type="domain" description="GAIN-B" evidence="7">
    <location>
        <begin position="1"/>
        <end position="118"/>
    </location>
</feature>
<dbReference type="InterPro" id="IPR000203">
    <property type="entry name" value="GPS"/>
</dbReference>
<dbReference type="InterPro" id="IPR046338">
    <property type="entry name" value="GAIN_dom_sf"/>
</dbReference>
<dbReference type="GO" id="GO:0007189">
    <property type="term" value="P:adenylate cyclase-activating G protein-coupled receptor signaling pathway"/>
    <property type="evidence" value="ECO:0007669"/>
    <property type="project" value="TreeGrafter"/>
</dbReference>
<dbReference type="SMART" id="SM00303">
    <property type="entry name" value="GPS"/>
    <property type="match status" value="1"/>
</dbReference>
<accession>A0A9D4H8X9</accession>
<dbReference type="Pfam" id="PF01825">
    <property type="entry name" value="GPS"/>
    <property type="match status" value="1"/>
</dbReference>
<protein>
    <recommendedName>
        <fullName evidence="7">GAIN-B domain-containing protein</fullName>
    </recommendedName>
</protein>
<evidence type="ECO:0000256" key="2">
    <source>
        <dbReference type="ARBA" id="ARBA00022692"/>
    </source>
</evidence>
<keyword evidence="6" id="KW-0325">Glycoprotein</keyword>
<keyword evidence="3" id="KW-1133">Transmembrane helix</keyword>
<dbReference type="Proteomes" id="UP000828390">
    <property type="component" value="Unassembled WGS sequence"/>
</dbReference>
<name>A0A9D4H8X9_DREPO</name>
<dbReference type="GO" id="GO:0016020">
    <property type="term" value="C:membrane"/>
    <property type="evidence" value="ECO:0007669"/>
    <property type="project" value="UniProtKB-SubCell"/>
</dbReference>
<evidence type="ECO:0000256" key="3">
    <source>
        <dbReference type="ARBA" id="ARBA00022989"/>
    </source>
</evidence>
<reference evidence="8" key="1">
    <citation type="journal article" date="2019" name="bioRxiv">
        <title>The Genome of the Zebra Mussel, Dreissena polymorpha: A Resource for Invasive Species Research.</title>
        <authorList>
            <person name="McCartney M.A."/>
            <person name="Auch B."/>
            <person name="Kono T."/>
            <person name="Mallez S."/>
            <person name="Zhang Y."/>
            <person name="Obille A."/>
            <person name="Becker A."/>
            <person name="Abrahante J.E."/>
            <person name="Garbe J."/>
            <person name="Badalamenti J.P."/>
            <person name="Herman A."/>
            <person name="Mangelson H."/>
            <person name="Liachko I."/>
            <person name="Sullivan S."/>
            <person name="Sone E.D."/>
            <person name="Koren S."/>
            <person name="Silverstein K.A.T."/>
            <person name="Beckman K.B."/>
            <person name="Gohl D.M."/>
        </authorList>
    </citation>
    <scope>NUCLEOTIDE SEQUENCE</scope>
    <source>
        <strain evidence="8">Duluth1</strain>
        <tissue evidence="8">Whole animal</tissue>
    </source>
</reference>
<evidence type="ECO:0000256" key="1">
    <source>
        <dbReference type="ARBA" id="ARBA00004370"/>
    </source>
</evidence>
<dbReference type="EMBL" id="JAIWYP010000004">
    <property type="protein sequence ID" value="KAH3830442.1"/>
    <property type="molecule type" value="Genomic_DNA"/>
</dbReference>
<evidence type="ECO:0000313" key="9">
    <source>
        <dbReference type="Proteomes" id="UP000828390"/>
    </source>
</evidence>
<evidence type="ECO:0000256" key="4">
    <source>
        <dbReference type="ARBA" id="ARBA00023136"/>
    </source>
</evidence>
<sequence length="138" mass="15498">MDNMVVHVSMVNTTSDDLKFPDKPLGITSSVILPKTSLIEVVTVTLDKWENTTNFVVDITMDYAQNLHSAPTCSFWNTSLFAWDTTGCLVMSSNHSSATCRCTHVTNFAILMSPFIQYALIQSFRTPVEKPNWQICLE</sequence>
<dbReference type="AlphaFoldDB" id="A0A9D4H8X9"/>
<organism evidence="8 9">
    <name type="scientific">Dreissena polymorpha</name>
    <name type="common">Zebra mussel</name>
    <name type="synonym">Mytilus polymorpha</name>
    <dbReference type="NCBI Taxonomy" id="45954"/>
    <lineage>
        <taxon>Eukaryota</taxon>
        <taxon>Metazoa</taxon>
        <taxon>Spiralia</taxon>
        <taxon>Lophotrochozoa</taxon>
        <taxon>Mollusca</taxon>
        <taxon>Bivalvia</taxon>
        <taxon>Autobranchia</taxon>
        <taxon>Heteroconchia</taxon>
        <taxon>Euheterodonta</taxon>
        <taxon>Imparidentia</taxon>
        <taxon>Neoheterodontei</taxon>
        <taxon>Myida</taxon>
        <taxon>Dreissenoidea</taxon>
        <taxon>Dreissenidae</taxon>
        <taxon>Dreissena</taxon>
    </lineage>
</organism>
<keyword evidence="2" id="KW-0812">Transmembrane</keyword>
<evidence type="ECO:0000256" key="5">
    <source>
        <dbReference type="ARBA" id="ARBA00023157"/>
    </source>
</evidence>
<dbReference type="PANTHER" id="PTHR45813:SF4">
    <property type="entry name" value="ADHESION G PROTEIN-COUPLED RECEPTOR F5"/>
    <property type="match status" value="1"/>
</dbReference>
<gene>
    <name evidence="8" type="ORF">DPMN_103686</name>
</gene>
<dbReference type="PROSITE" id="PS50221">
    <property type="entry name" value="GAIN_B"/>
    <property type="match status" value="1"/>
</dbReference>
<evidence type="ECO:0000313" key="8">
    <source>
        <dbReference type="EMBL" id="KAH3830442.1"/>
    </source>
</evidence>
<dbReference type="InterPro" id="IPR051587">
    <property type="entry name" value="Adhesion_GPCR"/>
</dbReference>
<dbReference type="GO" id="GO:0004930">
    <property type="term" value="F:G protein-coupled receptor activity"/>
    <property type="evidence" value="ECO:0007669"/>
    <property type="project" value="TreeGrafter"/>
</dbReference>